<sequence>MKEQDVLNRKKNLRHLAAVLSVPLVAGCGGFLPDLSADSQPIVVGTTSSPSTLDPAASWDSSWELFRNVYQTLLSYPPGATNPVPDAAESCEFIDATNLNYRCVLRDNLTFTNGNKLDAQAVKHSIDRIKEINVPGGPAGLLGNLQSVRVNDDHEVVFQLKSSDATFPFLLATPAMSIVDPADYPATAVREDGQITGSGPYTLEYYEEGKEARLSGNDHYNGNAELKNDAVTIRYFSHSSTLANSLKNRKIDITYLGLAASDIDALHRGRFGRDISVTESSGVDISYLVFNPNDPWTGKLAVRRAVAHLVDRAAIASGVYKDTVKPLYSMVPAGLTGHTNSYYEEFGDPSADKARNILSEAGIDQPVPLSLWYTSDRYGSGTALEFQELKRQLEASGLFEVTLRSRPWKTYQEGYQNGAFPAFGRGWFPDFPDADNFIAPFVGEQNALGIPYESPKITEILLPQSRRKSNRRDAEVQFQEAQQILARDVRLLPLWQGKQFLAAAKELSGAERALDPASIMMMWELRRDDE</sequence>
<dbReference type="PANTHER" id="PTHR30290:SF10">
    <property type="entry name" value="PERIPLASMIC OLIGOPEPTIDE-BINDING PROTEIN-RELATED"/>
    <property type="match status" value="1"/>
</dbReference>
<dbReference type="PANTHER" id="PTHR30290">
    <property type="entry name" value="PERIPLASMIC BINDING COMPONENT OF ABC TRANSPORTER"/>
    <property type="match status" value="1"/>
</dbReference>
<dbReference type="KEGG" id="scad:DN051_43145"/>
<keyword evidence="7" id="KW-1185">Reference proteome</keyword>
<dbReference type="FunFam" id="3.10.105.10:FF:000012">
    <property type="entry name" value="Peptide/nickel transport system substrate-binding protein"/>
    <property type="match status" value="1"/>
</dbReference>
<dbReference type="PROSITE" id="PS51257">
    <property type="entry name" value="PROKAR_LIPOPROTEIN"/>
    <property type="match status" value="1"/>
</dbReference>
<evidence type="ECO:0000256" key="3">
    <source>
        <dbReference type="ARBA" id="ARBA00022448"/>
    </source>
</evidence>
<dbReference type="GO" id="GO:0042597">
    <property type="term" value="C:periplasmic space"/>
    <property type="evidence" value="ECO:0007669"/>
    <property type="project" value="UniProtKB-ARBA"/>
</dbReference>
<accession>A0A2Z4JE72</accession>
<gene>
    <name evidence="6" type="ORF">DN051_43145</name>
</gene>
<evidence type="ECO:0000256" key="1">
    <source>
        <dbReference type="ARBA" id="ARBA00004196"/>
    </source>
</evidence>
<name>A0A2Z4JE72_9ACTN</name>
<geneLocation type="plasmid" evidence="6 7">
    <name>unnamed1</name>
</geneLocation>
<dbReference type="GO" id="GO:0043190">
    <property type="term" value="C:ATP-binding cassette (ABC) transporter complex"/>
    <property type="evidence" value="ECO:0007669"/>
    <property type="project" value="InterPro"/>
</dbReference>
<organism evidence="6 7">
    <name type="scientific">Streptomyces cadmiisoli</name>
    <dbReference type="NCBI Taxonomy" id="2184053"/>
    <lineage>
        <taxon>Bacteria</taxon>
        <taxon>Bacillati</taxon>
        <taxon>Actinomycetota</taxon>
        <taxon>Actinomycetes</taxon>
        <taxon>Kitasatosporales</taxon>
        <taxon>Streptomycetaceae</taxon>
        <taxon>Streptomyces</taxon>
        <taxon>Streptomyces aurantiacus group</taxon>
    </lineage>
</organism>
<keyword evidence="6" id="KW-0614">Plasmid</keyword>
<proteinExistence type="inferred from homology"/>
<dbReference type="GO" id="GO:1904680">
    <property type="term" value="F:peptide transmembrane transporter activity"/>
    <property type="evidence" value="ECO:0007669"/>
    <property type="project" value="TreeGrafter"/>
</dbReference>
<dbReference type="AlphaFoldDB" id="A0A2Z4JE72"/>
<reference evidence="7" key="1">
    <citation type="submission" date="2018-06" db="EMBL/GenBank/DDBJ databases">
        <authorList>
            <person name="Li K."/>
        </authorList>
    </citation>
    <scope>NUCLEOTIDE SEQUENCE [LARGE SCALE GENOMIC DNA]</scope>
    <source>
        <strain evidence="7">ZFG47</strain>
        <plasmid evidence="7">unnamed1</plasmid>
    </source>
</reference>
<evidence type="ECO:0000259" key="5">
    <source>
        <dbReference type="Pfam" id="PF00496"/>
    </source>
</evidence>
<evidence type="ECO:0000313" key="7">
    <source>
        <dbReference type="Proteomes" id="UP000249616"/>
    </source>
</evidence>
<comment type="subcellular location">
    <subcellularLocation>
        <location evidence="1">Cell envelope</location>
    </subcellularLocation>
</comment>
<dbReference type="PIRSF" id="PIRSF002741">
    <property type="entry name" value="MppA"/>
    <property type="match status" value="1"/>
</dbReference>
<feature type="domain" description="Solute-binding protein family 5" evidence="5">
    <location>
        <begin position="82"/>
        <end position="447"/>
    </location>
</feature>
<comment type="similarity">
    <text evidence="2">Belongs to the bacterial solute-binding protein 5 family.</text>
</comment>
<dbReference type="GO" id="GO:0030313">
    <property type="term" value="C:cell envelope"/>
    <property type="evidence" value="ECO:0007669"/>
    <property type="project" value="UniProtKB-SubCell"/>
</dbReference>
<dbReference type="SUPFAM" id="SSF53850">
    <property type="entry name" value="Periplasmic binding protein-like II"/>
    <property type="match status" value="1"/>
</dbReference>
<dbReference type="GO" id="GO:0015833">
    <property type="term" value="P:peptide transport"/>
    <property type="evidence" value="ECO:0007669"/>
    <property type="project" value="TreeGrafter"/>
</dbReference>
<evidence type="ECO:0000256" key="4">
    <source>
        <dbReference type="ARBA" id="ARBA00022729"/>
    </source>
</evidence>
<dbReference type="Proteomes" id="UP000249616">
    <property type="component" value="Plasmid unnamed1"/>
</dbReference>
<dbReference type="Gene3D" id="3.10.105.10">
    <property type="entry name" value="Dipeptide-binding Protein, Domain 3"/>
    <property type="match status" value="1"/>
</dbReference>
<keyword evidence="4" id="KW-0732">Signal</keyword>
<dbReference type="InterPro" id="IPR039424">
    <property type="entry name" value="SBP_5"/>
</dbReference>
<dbReference type="Pfam" id="PF00496">
    <property type="entry name" value="SBP_bac_5"/>
    <property type="match status" value="1"/>
</dbReference>
<evidence type="ECO:0000313" key="6">
    <source>
        <dbReference type="EMBL" id="AWW43366.1"/>
    </source>
</evidence>
<dbReference type="Gene3D" id="3.40.190.10">
    <property type="entry name" value="Periplasmic binding protein-like II"/>
    <property type="match status" value="1"/>
</dbReference>
<dbReference type="InterPro" id="IPR030678">
    <property type="entry name" value="Peptide/Ni-bd"/>
</dbReference>
<dbReference type="InterPro" id="IPR000914">
    <property type="entry name" value="SBP_5_dom"/>
</dbReference>
<dbReference type="EMBL" id="CP030074">
    <property type="protein sequence ID" value="AWW43366.1"/>
    <property type="molecule type" value="Genomic_DNA"/>
</dbReference>
<protein>
    <submittedName>
        <fullName evidence="6">Peptide-binding protein</fullName>
    </submittedName>
</protein>
<keyword evidence="3" id="KW-0813">Transport</keyword>
<evidence type="ECO:0000256" key="2">
    <source>
        <dbReference type="ARBA" id="ARBA00005695"/>
    </source>
</evidence>